<evidence type="ECO:0000313" key="4">
    <source>
        <dbReference type="EMBL" id="RJF79522.1"/>
    </source>
</evidence>
<dbReference type="OrthoDB" id="9176789at2"/>
<evidence type="ECO:0000313" key="5">
    <source>
        <dbReference type="Proteomes" id="UP000283458"/>
    </source>
</evidence>
<evidence type="ECO:0000259" key="2">
    <source>
        <dbReference type="PROSITE" id="PS50110"/>
    </source>
</evidence>
<dbReference type="GO" id="GO:0008081">
    <property type="term" value="F:phosphoric diester hydrolase activity"/>
    <property type="evidence" value="ECO:0007669"/>
    <property type="project" value="UniProtKB-ARBA"/>
</dbReference>
<dbReference type="Proteomes" id="UP000283458">
    <property type="component" value="Unassembled WGS sequence"/>
</dbReference>
<dbReference type="CDD" id="cd00077">
    <property type="entry name" value="HDc"/>
    <property type="match status" value="1"/>
</dbReference>
<reference evidence="4 5" key="1">
    <citation type="submission" date="2018-09" db="EMBL/GenBank/DDBJ databases">
        <authorList>
            <person name="Zhu H."/>
        </authorList>
    </citation>
    <scope>NUCLEOTIDE SEQUENCE [LARGE SCALE GENOMIC DNA]</scope>
    <source>
        <strain evidence="4 5">K2W22B-5</strain>
    </source>
</reference>
<dbReference type="PROSITE" id="PS51832">
    <property type="entry name" value="HD_GYP"/>
    <property type="match status" value="1"/>
</dbReference>
<dbReference type="GO" id="GO:0000160">
    <property type="term" value="P:phosphorelay signal transduction system"/>
    <property type="evidence" value="ECO:0007669"/>
    <property type="project" value="InterPro"/>
</dbReference>
<protein>
    <submittedName>
        <fullName evidence="4">Response regulator</fullName>
    </submittedName>
</protein>
<proteinExistence type="predicted"/>
<keyword evidence="1" id="KW-0597">Phosphoprotein</keyword>
<name>A0A418VSQ9_9PROT</name>
<accession>A0A418VSQ9</accession>
<evidence type="ECO:0000256" key="1">
    <source>
        <dbReference type="PROSITE-ProRule" id="PRU00169"/>
    </source>
</evidence>
<dbReference type="InterPro" id="IPR052020">
    <property type="entry name" value="Cyclic_di-GMP/3'3'-cGAMP_PDE"/>
</dbReference>
<dbReference type="Gene3D" id="3.40.50.2300">
    <property type="match status" value="1"/>
</dbReference>
<feature type="domain" description="HD-GYP" evidence="3">
    <location>
        <begin position="146"/>
        <end position="343"/>
    </location>
</feature>
<dbReference type="PROSITE" id="PS50110">
    <property type="entry name" value="RESPONSE_REGULATORY"/>
    <property type="match status" value="1"/>
</dbReference>
<gene>
    <name evidence="4" type="ORF">D3877_22440</name>
</gene>
<dbReference type="AlphaFoldDB" id="A0A418VSQ9"/>
<dbReference type="InterPro" id="IPR001789">
    <property type="entry name" value="Sig_transdc_resp-reg_receiver"/>
</dbReference>
<feature type="modified residue" description="4-aspartylphosphate" evidence="1">
    <location>
        <position position="52"/>
    </location>
</feature>
<dbReference type="RefSeq" id="WP_119832977.1">
    <property type="nucleotide sequence ID" value="NZ_QYUL01000003.1"/>
</dbReference>
<dbReference type="InterPro" id="IPR037522">
    <property type="entry name" value="HD_GYP_dom"/>
</dbReference>
<organism evidence="4 5">
    <name type="scientific">Azospirillum cavernae</name>
    <dbReference type="NCBI Taxonomy" id="2320860"/>
    <lineage>
        <taxon>Bacteria</taxon>
        <taxon>Pseudomonadati</taxon>
        <taxon>Pseudomonadota</taxon>
        <taxon>Alphaproteobacteria</taxon>
        <taxon>Rhodospirillales</taxon>
        <taxon>Azospirillaceae</taxon>
        <taxon>Azospirillum</taxon>
    </lineage>
</organism>
<dbReference type="EMBL" id="QYUL01000003">
    <property type="protein sequence ID" value="RJF79522.1"/>
    <property type="molecule type" value="Genomic_DNA"/>
</dbReference>
<keyword evidence="5" id="KW-1185">Reference proteome</keyword>
<dbReference type="SMART" id="SM00471">
    <property type="entry name" value="HDc"/>
    <property type="match status" value="1"/>
</dbReference>
<sequence length="343" mass="37593">MKIAIIDDSESSLSLMSELVLGLRDVEAVTFPSSLAALMWLGQNPVDLVIVDYLMPSLNGLGFLELFRRDPNQTAIPIIMVTSSDSKDVRYMALQLGATDFLTKPIDPVEFTARVSNTLDAYQAHKALADKSAWLASEVARATERLVEREREALLFLGRTAEHRDPETGRHLTRMSTYSWLIALSLGLPAEQANRIKVASPLHDVGKVAIPDHILLKPGKLTPEEFAIMKGHAQHGANILAGSQSPLLQLACEIALSHHEWFDGSGYPNGLKGDDIPLSGRIVAVADVFDALTTTRPYKKAWSFDDAYDHLRDGAGSHFDPTCLAAFGAVLSDIHDVYDAHRD</sequence>
<dbReference type="PANTHER" id="PTHR45228:SF1">
    <property type="entry name" value="CYCLIC DI-GMP PHOSPHODIESTERASE TM_0186"/>
    <property type="match status" value="1"/>
</dbReference>
<evidence type="ECO:0000259" key="3">
    <source>
        <dbReference type="PROSITE" id="PS51832"/>
    </source>
</evidence>
<dbReference type="SMART" id="SM00448">
    <property type="entry name" value="REC"/>
    <property type="match status" value="1"/>
</dbReference>
<feature type="domain" description="Response regulatory" evidence="2">
    <location>
        <begin position="2"/>
        <end position="119"/>
    </location>
</feature>
<comment type="caution">
    <text evidence="4">The sequence shown here is derived from an EMBL/GenBank/DDBJ whole genome shotgun (WGS) entry which is preliminary data.</text>
</comment>
<dbReference type="PANTHER" id="PTHR45228">
    <property type="entry name" value="CYCLIC DI-GMP PHOSPHODIESTERASE TM_0186-RELATED"/>
    <property type="match status" value="1"/>
</dbReference>
<dbReference type="InterPro" id="IPR003607">
    <property type="entry name" value="HD/PDEase_dom"/>
</dbReference>
<dbReference type="Pfam" id="PF00072">
    <property type="entry name" value="Response_reg"/>
    <property type="match status" value="1"/>
</dbReference>
<dbReference type="SUPFAM" id="SSF52172">
    <property type="entry name" value="CheY-like"/>
    <property type="match status" value="1"/>
</dbReference>
<dbReference type="SUPFAM" id="SSF109604">
    <property type="entry name" value="HD-domain/PDEase-like"/>
    <property type="match status" value="1"/>
</dbReference>
<dbReference type="Pfam" id="PF13487">
    <property type="entry name" value="HD_5"/>
    <property type="match status" value="1"/>
</dbReference>
<dbReference type="InterPro" id="IPR011006">
    <property type="entry name" value="CheY-like_superfamily"/>
</dbReference>
<dbReference type="Gene3D" id="1.10.3210.10">
    <property type="entry name" value="Hypothetical protein af1432"/>
    <property type="match status" value="1"/>
</dbReference>